<comment type="caution">
    <text evidence="4">Lacks conserved residue(s) required for the propagation of feature annotation.</text>
</comment>
<dbReference type="SUPFAM" id="SSF52743">
    <property type="entry name" value="Subtilisin-like"/>
    <property type="match status" value="1"/>
</dbReference>
<keyword evidence="7" id="KW-1185">Reference proteome</keyword>
<comment type="caution">
    <text evidence="6">The sequence shown here is derived from an EMBL/GenBank/DDBJ whole genome shotgun (WGS) entry which is preliminary data.</text>
</comment>
<keyword evidence="1" id="KW-0645">Protease</keyword>
<organism evidence="6 7">
    <name type="scientific">Apatococcus fuscideae</name>
    <dbReference type="NCBI Taxonomy" id="2026836"/>
    <lineage>
        <taxon>Eukaryota</taxon>
        <taxon>Viridiplantae</taxon>
        <taxon>Chlorophyta</taxon>
        <taxon>core chlorophytes</taxon>
        <taxon>Trebouxiophyceae</taxon>
        <taxon>Chlorellales</taxon>
        <taxon>Chlorellaceae</taxon>
        <taxon>Apatococcus</taxon>
    </lineage>
</organism>
<protein>
    <recommendedName>
        <fullName evidence="5">Peptidase S8/S53 domain-containing protein</fullName>
    </recommendedName>
</protein>
<keyword evidence="3" id="KW-0720">Serine protease</keyword>
<gene>
    <name evidence="6" type="ORF">WJX84_001452</name>
</gene>
<dbReference type="InterPro" id="IPR023827">
    <property type="entry name" value="Peptidase_S8_Asp-AS"/>
</dbReference>
<dbReference type="PROSITE" id="PS00136">
    <property type="entry name" value="SUBTILASE_ASP"/>
    <property type="match status" value="1"/>
</dbReference>
<evidence type="ECO:0000256" key="1">
    <source>
        <dbReference type="ARBA" id="ARBA00022670"/>
    </source>
</evidence>
<evidence type="ECO:0000256" key="2">
    <source>
        <dbReference type="ARBA" id="ARBA00022801"/>
    </source>
</evidence>
<name>A0AAW1T1S0_9CHLO</name>
<feature type="domain" description="Peptidase S8/S53" evidence="5">
    <location>
        <begin position="133"/>
        <end position="171"/>
    </location>
</feature>
<dbReference type="PANTHER" id="PTHR42884">
    <property type="entry name" value="PROPROTEIN CONVERTASE SUBTILISIN/KEXIN-RELATED"/>
    <property type="match status" value="1"/>
</dbReference>
<dbReference type="InterPro" id="IPR000209">
    <property type="entry name" value="Peptidase_S8/S53_dom"/>
</dbReference>
<accession>A0AAW1T1S0</accession>
<evidence type="ECO:0000313" key="6">
    <source>
        <dbReference type="EMBL" id="KAK9862529.1"/>
    </source>
</evidence>
<dbReference type="Proteomes" id="UP001485043">
    <property type="component" value="Unassembled WGS sequence"/>
</dbReference>
<dbReference type="GO" id="GO:0016485">
    <property type="term" value="P:protein processing"/>
    <property type="evidence" value="ECO:0007669"/>
    <property type="project" value="TreeGrafter"/>
</dbReference>
<comment type="similarity">
    <text evidence="4">Belongs to the peptidase S8 family.</text>
</comment>
<evidence type="ECO:0000256" key="3">
    <source>
        <dbReference type="ARBA" id="ARBA00022825"/>
    </source>
</evidence>
<proteinExistence type="inferred from homology"/>
<dbReference type="InterPro" id="IPR036852">
    <property type="entry name" value="Peptidase_S8/S53_dom_sf"/>
</dbReference>
<dbReference type="GO" id="GO:0004252">
    <property type="term" value="F:serine-type endopeptidase activity"/>
    <property type="evidence" value="ECO:0007669"/>
    <property type="project" value="InterPro"/>
</dbReference>
<sequence length="182" mass="19375">MLLLSPIMGCGLTGCQQNFEHTSRQLACQRVLRRRSCVLSQLALSSKQLFNNSIQVEDGGVASQCCGVFASCSNFGDLATVPGADVTLCEADVQYQSELGTATPNDPQYPQQYSLVNSNVQAAWAAGFTGDSTINVCVVDTGIDYTHPDLAANIWVNPKEALNGKDNDADGASGPNTCRNYT</sequence>
<dbReference type="PROSITE" id="PS51892">
    <property type="entry name" value="SUBTILASE"/>
    <property type="match status" value="1"/>
</dbReference>
<dbReference type="AlphaFoldDB" id="A0AAW1T1S0"/>
<reference evidence="6 7" key="1">
    <citation type="journal article" date="2024" name="Nat. Commun.">
        <title>Phylogenomics reveals the evolutionary origins of lichenization in chlorophyte algae.</title>
        <authorList>
            <person name="Puginier C."/>
            <person name="Libourel C."/>
            <person name="Otte J."/>
            <person name="Skaloud P."/>
            <person name="Haon M."/>
            <person name="Grisel S."/>
            <person name="Petersen M."/>
            <person name="Berrin J.G."/>
            <person name="Delaux P.M."/>
            <person name="Dal Grande F."/>
            <person name="Keller J."/>
        </authorList>
    </citation>
    <scope>NUCLEOTIDE SEQUENCE [LARGE SCALE GENOMIC DNA]</scope>
    <source>
        <strain evidence="6 7">SAG 2523</strain>
    </source>
</reference>
<evidence type="ECO:0000256" key="4">
    <source>
        <dbReference type="PROSITE-ProRule" id="PRU01240"/>
    </source>
</evidence>
<dbReference type="PANTHER" id="PTHR42884:SF14">
    <property type="entry name" value="NEUROENDOCRINE CONVERTASE 1"/>
    <property type="match status" value="1"/>
</dbReference>
<dbReference type="EMBL" id="JALJOV010000593">
    <property type="protein sequence ID" value="KAK9862529.1"/>
    <property type="molecule type" value="Genomic_DNA"/>
</dbReference>
<dbReference type="Gene3D" id="3.40.50.200">
    <property type="entry name" value="Peptidase S8/S53 domain"/>
    <property type="match status" value="1"/>
</dbReference>
<dbReference type="Pfam" id="PF00082">
    <property type="entry name" value="Peptidase_S8"/>
    <property type="match status" value="1"/>
</dbReference>
<dbReference type="GO" id="GO:0016020">
    <property type="term" value="C:membrane"/>
    <property type="evidence" value="ECO:0007669"/>
    <property type="project" value="TreeGrafter"/>
</dbReference>
<keyword evidence="2" id="KW-0378">Hydrolase</keyword>
<evidence type="ECO:0000259" key="5">
    <source>
        <dbReference type="Pfam" id="PF00082"/>
    </source>
</evidence>
<evidence type="ECO:0000313" key="7">
    <source>
        <dbReference type="Proteomes" id="UP001485043"/>
    </source>
</evidence>